<dbReference type="Gene3D" id="3.40.50.2300">
    <property type="match status" value="2"/>
</dbReference>
<dbReference type="Proteomes" id="UP000199496">
    <property type="component" value="Unassembled WGS sequence"/>
</dbReference>
<protein>
    <submittedName>
        <fullName evidence="1">Uncharacterized protein</fullName>
    </submittedName>
</protein>
<dbReference type="PANTHER" id="PTHR35271">
    <property type="entry name" value="ABC TRANSPORTER, SUBSTRATE-BINDING LIPOPROTEIN-RELATED"/>
    <property type="match status" value="1"/>
</dbReference>
<reference evidence="1 2" key="1">
    <citation type="submission" date="2016-10" db="EMBL/GenBank/DDBJ databases">
        <authorList>
            <person name="de Groot N.N."/>
        </authorList>
    </citation>
    <scope>NUCLEOTIDE SEQUENCE [LARGE SCALE GENOMIC DNA]</scope>
    <source>
        <strain evidence="1 2">B7-7</strain>
    </source>
</reference>
<dbReference type="AlphaFoldDB" id="A0A1H9CE27"/>
<evidence type="ECO:0000313" key="2">
    <source>
        <dbReference type="Proteomes" id="UP000199496"/>
    </source>
</evidence>
<evidence type="ECO:0000313" key="1">
    <source>
        <dbReference type="EMBL" id="SEP99291.1"/>
    </source>
</evidence>
<organism evidence="1 2">
    <name type="scientific">Ectothiorhodospira magna</name>
    <dbReference type="NCBI Taxonomy" id="867345"/>
    <lineage>
        <taxon>Bacteria</taxon>
        <taxon>Pseudomonadati</taxon>
        <taxon>Pseudomonadota</taxon>
        <taxon>Gammaproteobacteria</taxon>
        <taxon>Chromatiales</taxon>
        <taxon>Ectothiorhodospiraceae</taxon>
        <taxon>Ectothiorhodospira</taxon>
    </lineage>
</organism>
<dbReference type="STRING" id="867345.SAMN05421693_11360"/>
<dbReference type="EMBL" id="FOFO01000013">
    <property type="protein sequence ID" value="SEP99291.1"/>
    <property type="molecule type" value="Genomic_DNA"/>
</dbReference>
<gene>
    <name evidence="1" type="ORF">SAMN05421693_11360</name>
</gene>
<name>A0A1H9CE27_9GAMM</name>
<keyword evidence="2" id="KW-1185">Reference proteome</keyword>
<sequence length="276" mass="31384">MLTLGADSPSHLPRTLFLASEDSLPHQQAYAPLRQGLSHPAPLFVAITSPEAQHWLHHFDCHQCLIITSGPAALKKTLETTRQAQVLSIMITMNQHQQLLQHLDHNERFAALFMDLPLTQRLEIAKQHIPMLRQFTMVTSPQDQAHRMDWPDNLTVFIHDPKQHLLEPFIHAARHGDAIVTQPDRDIYNAKTLISIMMTTYRLGIPLIGHSEALHRAGAMLSIYADPEMLGKEALALLREQAPYTTQPLPQRHTTRYQVVINHQMARSLQIHVETP</sequence>
<accession>A0A1H9CE27</accession>
<dbReference type="InterPro" id="IPR007487">
    <property type="entry name" value="ABC_transpt-TYRBP-like"/>
</dbReference>
<dbReference type="PANTHER" id="PTHR35271:SF1">
    <property type="entry name" value="ABC TRANSPORTER, SUBSTRATE-BINDING LIPOPROTEIN"/>
    <property type="match status" value="1"/>
</dbReference>
<proteinExistence type="predicted"/>